<keyword evidence="4" id="KW-0547">Nucleotide-binding</keyword>
<dbReference type="PANTHER" id="PTHR11088:SF86">
    <property type="entry name" value="ADENYLATE ISOPENTENYLTRANSFERASE 4-RELATED"/>
    <property type="match status" value="1"/>
</dbReference>
<dbReference type="PANTHER" id="PTHR11088">
    <property type="entry name" value="TRNA DIMETHYLALLYLTRANSFERASE"/>
    <property type="match status" value="1"/>
</dbReference>
<reference evidence="6" key="1">
    <citation type="submission" date="2020-07" db="EMBL/GenBank/DDBJ databases">
        <authorList>
            <person name="Lin J."/>
        </authorList>
    </citation>
    <scope>NUCLEOTIDE SEQUENCE</scope>
</reference>
<comment type="similarity">
    <text evidence="1">Belongs to the IPP transferase family.</text>
</comment>
<gene>
    <name evidence="6" type="ORF">CB5_LOCUS6098</name>
</gene>
<dbReference type="AlphaFoldDB" id="A0A6V7NWF1"/>
<evidence type="ECO:0000256" key="4">
    <source>
        <dbReference type="ARBA" id="ARBA00022741"/>
    </source>
</evidence>
<dbReference type="GO" id="GO:0052381">
    <property type="term" value="F:tRNA dimethylallyltransferase activity"/>
    <property type="evidence" value="ECO:0007669"/>
    <property type="project" value="TreeGrafter"/>
</dbReference>
<dbReference type="GO" id="GO:0005739">
    <property type="term" value="C:mitochondrion"/>
    <property type="evidence" value="ECO:0007669"/>
    <property type="project" value="TreeGrafter"/>
</dbReference>
<dbReference type="GO" id="GO:0006400">
    <property type="term" value="P:tRNA modification"/>
    <property type="evidence" value="ECO:0007669"/>
    <property type="project" value="TreeGrafter"/>
</dbReference>
<keyword evidence="5" id="KW-0067">ATP-binding</keyword>
<evidence type="ECO:0000313" key="6">
    <source>
        <dbReference type="EMBL" id="CAD1822887.1"/>
    </source>
</evidence>
<dbReference type="GO" id="GO:0005524">
    <property type="term" value="F:ATP binding"/>
    <property type="evidence" value="ECO:0007669"/>
    <property type="project" value="UniProtKB-KW"/>
</dbReference>
<dbReference type="GO" id="GO:0009691">
    <property type="term" value="P:cytokinin biosynthetic process"/>
    <property type="evidence" value="ECO:0007669"/>
    <property type="project" value="UniProtKB-KW"/>
</dbReference>
<evidence type="ECO:0000256" key="2">
    <source>
        <dbReference type="ARBA" id="ARBA00022679"/>
    </source>
</evidence>
<sequence>MEETLHAEHPSILCPWPIRQTSTLCPLAAATVTSAASSRRVPVVAGGSASLIHALLAALFDPGADPFAGASATARSRVMVRYRCCFIWVDVERELLGEHLDRRVEELVGAGMVAELEEQFRNAQKSGEEHRFEKFLGPLGKAIGVKEFGKYFAAECAYADTVEAVKAANWRLAAAQAEKIKVFIQSAFR</sequence>
<organism evidence="6">
    <name type="scientific">Ananas comosus var. bracteatus</name>
    <name type="common">red pineapple</name>
    <dbReference type="NCBI Taxonomy" id="296719"/>
    <lineage>
        <taxon>Eukaryota</taxon>
        <taxon>Viridiplantae</taxon>
        <taxon>Streptophyta</taxon>
        <taxon>Embryophyta</taxon>
        <taxon>Tracheophyta</taxon>
        <taxon>Spermatophyta</taxon>
        <taxon>Magnoliopsida</taxon>
        <taxon>Liliopsida</taxon>
        <taxon>Poales</taxon>
        <taxon>Bromeliaceae</taxon>
        <taxon>Bromelioideae</taxon>
        <taxon>Ananas</taxon>
    </lineage>
</organism>
<evidence type="ECO:0000256" key="1">
    <source>
        <dbReference type="ARBA" id="ARBA00005842"/>
    </source>
</evidence>
<dbReference type="Pfam" id="PF01715">
    <property type="entry name" value="IPPT"/>
    <property type="match status" value="1"/>
</dbReference>
<dbReference type="Gene3D" id="3.40.50.300">
    <property type="entry name" value="P-loop containing nucleotide triphosphate hydrolases"/>
    <property type="match status" value="1"/>
</dbReference>
<evidence type="ECO:0000256" key="5">
    <source>
        <dbReference type="ARBA" id="ARBA00022840"/>
    </source>
</evidence>
<keyword evidence="3" id="KW-0203">Cytokinin biosynthesis</keyword>
<protein>
    <submittedName>
        <fullName evidence="6">Uncharacterized protein</fullName>
    </submittedName>
</protein>
<dbReference type="EMBL" id="LR862142">
    <property type="protein sequence ID" value="CAD1822887.1"/>
    <property type="molecule type" value="Genomic_DNA"/>
</dbReference>
<proteinExistence type="inferred from homology"/>
<evidence type="ECO:0000256" key="3">
    <source>
        <dbReference type="ARBA" id="ARBA00022712"/>
    </source>
</evidence>
<dbReference type="InterPro" id="IPR039657">
    <property type="entry name" value="Dimethylallyltransferase"/>
</dbReference>
<dbReference type="InterPro" id="IPR027417">
    <property type="entry name" value="P-loop_NTPase"/>
</dbReference>
<name>A0A6V7NWF1_ANACO</name>
<keyword evidence="2" id="KW-0808">Transferase</keyword>
<accession>A0A6V7NWF1</accession>